<gene>
    <name evidence="3" type="ORF">ERS852420_00473</name>
</gene>
<proteinExistence type="predicted"/>
<dbReference type="InterPro" id="IPR053162">
    <property type="entry name" value="DnaD"/>
</dbReference>
<sequence>MAEVKWIKITTDVFDDEKILLIESMPSADSIITIWFKLLILAGKQNNNGVFMMSNKLPFTDEMLATIFRRDLNTVRLALKTFEEFGMIEVVDNVITIPNWNKHQTLDAYEKKKERDRIYQQNRRKKQKNLIEQKSPDKSSDVAVSDKEEEKEEDKEKENIKENSLSTNSGDLFDFDDAWKKTFNIYPKKTAYSTSKTAWMDKVLEVIEENQPDIARLLYKATEAYLSDYQEKNPDDTDFRYIPKYVDWLKNDCDYWLQIAEKRGDCS</sequence>
<dbReference type="RefSeq" id="WP_055261160.1">
    <property type="nucleotide sequence ID" value="NZ_CYXV01000002.1"/>
</dbReference>
<feature type="region of interest" description="Disordered" evidence="1">
    <location>
        <begin position="121"/>
        <end position="164"/>
    </location>
</feature>
<dbReference type="PANTHER" id="PTHR37293">
    <property type="entry name" value="PHAGE REPLICATION PROTEIN-RELATED"/>
    <property type="match status" value="1"/>
</dbReference>
<dbReference type="Pfam" id="PF09681">
    <property type="entry name" value="Phage_rep_org_N"/>
    <property type="match status" value="1"/>
</dbReference>
<dbReference type="PANTHER" id="PTHR37293:SF7">
    <property type="entry name" value="HYPOTHETICAL PHAGE PROTEIN"/>
    <property type="match status" value="1"/>
</dbReference>
<feature type="domain" description="Phage replisome organiser N-terminal" evidence="2">
    <location>
        <begin position="6"/>
        <end position="124"/>
    </location>
</feature>
<evidence type="ECO:0000313" key="4">
    <source>
        <dbReference type="Proteomes" id="UP000095495"/>
    </source>
</evidence>
<dbReference type="AlphaFoldDB" id="A0A173RDT0"/>
<evidence type="ECO:0000313" key="3">
    <source>
        <dbReference type="EMBL" id="CUM75896.1"/>
    </source>
</evidence>
<reference evidence="3 4" key="1">
    <citation type="submission" date="2015-09" db="EMBL/GenBank/DDBJ databases">
        <authorList>
            <consortium name="Pathogen Informatics"/>
        </authorList>
    </citation>
    <scope>NUCLEOTIDE SEQUENCE [LARGE SCALE GENOMIC DNA]</scope>
    <source>
        <strain evidence="3 4">2789STDY5608863</strain>
    </source>
</reference>
<accession>A0A173RDT0</accession>
<dbReference type="NCBIfam" id="TIGR01714">
    <property type="entry name" value="phage_rep_org_N"/>
    <property type="match status" value="1"/>
</dbReference>
<protein>
    <submittedName>
        <fullName evidence="3">Phage replisome organizer, putative, N-terminal region</fullName>
    </submittedName>
</protein>
<feature type="compositionally biased region" description="Basic and acidic residues" evidence="1">
    <location>
        <begin position="129"/>
        <end position="161"/>
    </location>
</feature>
<dbReference type="Proteomes" id="UP000095495">
    <property type="component" value="Unassembled WGS sequence"/>
</dbReference>
<dbReference type="InterPro" id="IPR010056">
    <property type="entry name" value="Phage_rep_org__N"/>
</dbReference>
<organism evidence="3 4">
    <name type="scientific">Roseburia faecis</name>
    <dbReference type="NCBI Taxonomy" id="301302"/>
    <lineage>
        <taxon>Bacteria</taxon>
        <taxon>Bacillati</taxon>
        <taxon>Bacillota</taxon>
        <taxon>Clostridia</taxon>
        <taxon>Lachnospirales</taxon>
        <taxon>Lachnospiraceae</taxon>
        <taxon>Roseburia</taxon>
    </lineage>
</organism>
<name>A0A173RDT0_9FIRM</name>
<evidence type="ECO:0000256" key="1">
    <source>
        <dbReference type="SAM" id="MobiDB-lite"/>
    </source>
</evidence>
<dbReference type="EMBL" id="CYXV01000002">
    <property type="protein sequence ID" value="CUM75896.1"/>
    <property type="molecule type" value="Genomic_DNA"/>
</dbReference>
<evidence type="ECO:0000259" key="2">
    <source>
        <dbReference type="Pfam" id="PF09681"/>
    </source>
</evidence>